<feature type="transmembrane region" description="Helical" evidence="9">
    <location>
        <begin position="368"/>
        <end position="389"/>
    </location>
</feature>
<dbReference type="InterPro" id="IPR038076">
    <property type="entry name" value="MgtE_N_sf"/>
</dbReference>
<evidence type="ECO:0000256" key="7">
    <source>
        <dbReference type="ARBA" id="ARBA00023136"/>
    </source>
</evidence>
<evidence type="ECO:0000256" key="6">
    <source>
        <dbReference type="ARBA" id="ARBA00022989"/>
    </source>
</evidence>
<dbReference type="GO" id="GO:0046872">
    <property type="term" value="F:metal ion binding"/>
    <property type="evidence" value="ECO:0007669"/>
    <property type="project" value="UniProtKB-KW"/>
</dbReference>
<dbReference type="Gene3D" id="3.10.580.10">
    <property type="entry name" value="CBS-domain"/>
    <property type="match status" value="1"/>
</dbReference>
<dbReference type="Gene3D" id="1.25.60.10">
    <property type="entry name" value="MgtE N-terminal domain-like"/>
    <property type="match status" value="1"/>
</dbReference>
<comment type="subcellular location">
    <subcellularLocation>
        <location evidence="9">Cell membrane</location>
        <topology evidence="9">Multi-pass membrane protein</topology>
    </subcellularLocation>
    <subcellularLocation>
        <location evidence="1">Membrane</location>
        <topology evidence="1">Multi-pass membrane protein</topology>
    </subcellularLocation>
</comment>
<evidence type="ECO:0000313" key="11">
    <source>
        <dbReference type="EMBL" id="AGQ18903.1"/>
    </source>
</evidence>
<keyword evidence="9" id="KW-1003">Cell membrane</keyword>
<name>S5DN71_9ACTN</name>
<feature type="transmembrane region" description="Helical" evidence="9">
    <location>
        <begin position="326"/>
        <end position="347"/>
    </location>
</feature>
<evidence type="ECO:0000256" key="5">
    <source>
        <dbReference type="ARBA" id="ARBA00022842"/>
    </source>
</evidence>
<dbReference type="InterPro" id="IPR036739">
    <property type="entry name" value="SLC41_membr_dom_sf"/>
</dbReference>
<sequence>MTSELIPQDGRGLRDFSRRKPKEAFKFLISNLSIWSEIAKLEPFDSADIIEEFETSEAVLLLENLEITTNIKLFESLRPRAIIQIAQEMNESLVQKIFEEMDSEDLVDVFERSDSDEAQDLLDILDRTTKIDINKRLAFPKDSVGRLMSEEVAKIESGLSVSKALEKLKLLHRDISDLVYVYVVNTKNELIGVVSFREIVFADSNKLIEEVMIENPTSVNVFDDQEEAARLIKQYELLALPVVDKKTGLIGQITVNDALDVIQTELAEDFSQSFGAGAEENIFTPITKSIKLRFPWIFINMGLAFIVSIVISQFEEVITTDALLAALMPVVALVGGNSGAQSLAIIIRGLARNDISEARVFEVIGKQTLIGSINGVLVALLSFVILYVFGFSNYALSLSIAVFGNVLIGNLFGAAIPLILRKIGYDPALASNIFLTLITDIIGFAGFLTIALILV</sequence>
<protein>
    <recommendedName>
        <fullName evidence="9">Magnesium transporter MgtE</fullName>
    </recommendedName>
</protein>
<dbReference type="PROSITE" id="PS51371">
    <property type="entry name" value="CBS"/>
    <property type="match status" value="2"/>
</dbReference>
<keyword evidence="5 9" id="KW-0460">Magnesium</keyword>
<evidence type="ECO:0000256" key="1">
    <source>
        <dbReference type="ARBA" id="ARBA00004141"/>
    </source>
</evidence>
<feature type="domain" description="CBS" evidence="10">
    <location>
        <begin position="212"/>
        <end position="268"/>
    </location>
</feature>
<organism evidence="11">
    <name type="scientific">Candidatus Actinomarina minuta</name>
    <dbReference type="NCBI Taxonomy" id="1389454"/>
    <lineage>
        <taxon>Bacteria</taxon>
        <taxon>Bacillati</taxon>
        <taxon>Actinomycetota</taxon>
        <taxon>Actinomycetes</taxon>
        <taxon>Candidatus Actinomarinidae</taxon>
        <taxon>Candidatus Actinomarinales</taxon>
        <taxon>Candidatus Actinomarineae</taxon>
        <taxon>Candidatus Actinomarinaceae</taxon>
        <taxon>Candidatus Actinomarina</taxon>
    </lineage>
</organism>
<reference evidence="11" key="1">
    <citation type="journal article" date="2013" name="Sci. Rep.">
        <title>Metagenomics uncovers a new group of low GC and ultra-small marine Actinobacteria.</title>
        <authorList>
            <person name="Ghai R."/>
            <person name="Mizuno C.M."/>
            <person name="Picazo A."/>
            <person name="Camacho A."/>
            <person name="Rodriguez-Valera F."/>
        </authorList>
    </citation>
    <scope>NUCLEOTIDE SEQUENCE</scope>
</reference>
<dbReference type="InterPro" id="IPR006669">
    <property type="entry name" value="MgtE_transporter"/>
</dbReference>
<dbReference type="SUPFAM" id="SSF161093">
    <property type="entry name" value="MgtE membrane domain-like"/>
    <property type="match status" value="1"/>
</dbReference>
<dbReference type="Pfam" id="PF03448">
    <property type="entry name" value="MgtE_N"/>
    <property type="match status" value="1"/>
</dbReference>
<keyword evidence="3 9" id="KW-0813">Transport</keyword>
<dbReference type="SUPFAM" id="SSF158791">
    <property type="entry name" value="MgtE N-terminal domain-like"/>
    <property type="match status" value="1"/>
</dbReference>
<comment type="subunit">
    <text evidence="9">Homodimer.</text>
</comment>
<keyword evidence="9" id="KW-0479">Metal-binding</keyword>
<dbReference type="SMART" id="SM00116">
    <property type="entry name" value="CBS"/>
    <property type="match status" value="2"/>
</dbReference>
<evidence type="ECO:0000256" key="2">
    <source>
        <dbReference type="ARBA" id="ARBA00009749"/>
    </source>
</evidence>
<dbReference type="PANTHER" id="PTHR43773:SF1">
    <property type="entry name" value="MAGNESIUM TRANSPORTER MGTE"/>
    <property type="match status" value="1"/>
</dbReference>
<keyword evidence="8" id="KW-0129">CBS domain</keyword>
<dbReference type="Pfam" id="PF00571">
    <property type="entry name" value="CBS"/>
    <property type="match status" value="2"/>
</dbReference>
<keyword evidence="6 9" id="KW-1133">Transmembrane helix</keyword>
<dbReference type="GO" id="GO:0015095">
    <property type="term" value="F:magnesium ion transmembrane transporter activity"/>
    <property type="evidence" value="ECO:0007669"/>
    <property type="project" value="UniProtKB-UniRule"/>
</dbReference>
<comment type="similarity">
    <text evidence="2 9">Belongs to the SLC41A transporter family.</text>
</comment>
<dbReference type="CDD" id="cd04606">
    <property type="entry name" value="CBS_pair_Mg_transporter"/>
    <property type="match status" value="1"/>
</dbReference>
<dbReference type="PANTHER" id="PTHR43773">
    <property type="entry name" value="MAGNESIUM TRANSPORTER MGTE"/>
    <property type="match status" value="1"/>
</dbReference>
<comment type="function">
    <text evidence="9">Acts as a magnesium transporter.</text>
</comment>
<dbReference type="NCBIfam" id="TIGR00400">
    <property type="entry name" value="mgtE"/>
    <property type="match status" value="1"/>
</dbReference>
<dbReference type="InterPro" id="IPR046342">
    <property type="entry name" value="CBS_dom_sf"/>
</dbReference>
<dbReference type="EMBL" id="KC811115">
    <property type="protein sequence ID" value="AGQ18903.1"/>
    <property type="molecule type" value="Genomic_DNA"/>
</dbReference>
<dbReference type="GO" id="GO:0005886">
    <property type="term" value="C:plasma membrane"/>
    <property type="evidence" value="ECO:0007669"/>
    <property type="project" value="UniProtKB-SubCell"/>
</dbReference>
<keyword evidence="4 9" id="KW-0812">Transmembrane</keyword>
<feature type="domain" description="CBS" evidence="10">
    <location>
        <begin position="148"/>
        <end position="210"/>
    </location>
</feature>
<evidence type="ECO:0000256" key="9">
    <source>
        <dbReference type="RuleBase" id="RU362011"/>
    </source>
</evidence>
<dbReference type="Gene3D" id="1.10.357.20">
    <property type="entry name" value="SLC41 divalent cation transporters, integral membrane domain"/>
    <property type="match status" value="1"/>
</dbReference>
<dbReference type="InterPro" id="IPR000644">
    <property type="entry name" value="CBS_dom"/>
</dbReference>
<dbReference type="InterPro" id="IPR006667">
    <property type="entry name" value="SLC41_membr_dom"/>
</dbReference>
<feature type="transmembrane region" description="Helical" evidence="9">
    <location>
        <begin position="294"/>
        <end position="314"/>
    </location>
</feature>
<evidence type="ECO:0000256" key="3">
    <source>
        <dbReference type="ARBA" id="ARBA00022448"/>
    </source>
</evidence>
<dbReference type="Pfam" id="PF01769">
    <property type="entry name" value="MgtE"/>
    <property type="match status" value="1"/>
</dbReference>
<dbReference type="AlphaFoldDB" id="S5DN71"/>
<dbReference type="SMART" id="SM00924">
    <property type="entry name" value="MgtE_N"/>
    <property type="match status" value="1"/>
</dbReference>
<dbReference type="SUPFAM" id="SSF54631">
    <property type="entry name" value="CBS-domain pair"/>
    <property type="match status" value="1"/>
</dbReference>
<feature type="transmembrane region" description="Helical" evidence="9">
    <location>
        <begin position="395"/>
        <end position="420"/>
    </location>
</feature>
<keyword evidence="7 9" id="KW-0472">Membrane</keyword>
<evidence type="ECO:0000256" key="8">
    <source>
        <dbReference type="PROSITE-ProRule" id="PRU00703"/>
    </source>
</evidence>
<evidence type="ECO:0000259" key="10">
    <source>
        <dbReference type="PROSITE" id="PS51371"/>
    </source>
</evidence>
<dbReference type="InterPro" id="IPR006668">
    <property type="entry name" value="Mg_transptr_MgtE_intracell_dom"/>
</dbReference>
<proteinExistence type="inferred from homology"/>
<feature type="transmembrane region" description="Helical" evidence="9">
    <location>
        <begin position="432"/>
        <end position="454"/>
    </location>
</feature>
<accession>S5DN71</accession>
<evidence type="ECO:0000256" key="4">
    <source>
        <dbReference type="ARBA" id="ARBA00022692"/>
    </source>
</evidence>